<dbReference type="AlphaFoldDB" id="A0A5B7ID49"/>
<evidence type="ECO:0000313" key="2">
    <source>
        <dbReference type="Proteomes" id="UP000324222"/>
    </source>
</evidence>
<evidence type="ECO:0000313" key="1">
    <source>
        <dbReference type="EMBL" id="MPC80203.1"/>
    </source>
</evidence>
<name>A0A5B7ID49_PORTR</name>
<sequence>MNDSATLWAAACLPVPVSQGSGQRGGAAEERVRKMLIPQNCHVPYLSSAPPCLAQPKLRHDTQRLFVYQWPDVNGRV</sequence>
<proteinExistence type="predicted"/>
<comment type="caution">
    <text evidence="1">The sequence shown here is derived from an EMBL/GenBank/DDBJ whole genome shotgun (WGS) entry which is preliminary data.</text>
</comment>
<reference evidence="1 2" key="1">
    <citation type="submission" date="2019-05" db="EMBL/GenBank/DDBJ databases">
        <title>Another draft genome of Portunus trituberculatus and its Hox gene families provides insights of decapod evolution.</title>
        <authorList>
            <person name="Jeong J.-H."/>
            <person name="Song I."/>
            <person name="Kim S."/>
            <person name="Choi T."/>
            <person name="Kim D."/>
            <person name="Ryu S."/>
            <person name="Kim W."/>
        </authorList>
    </citation>
    <scope>NUCLEOTIDE SEQUENCE [LARGE SCALE GENOMIC DNA]</scope>
    <source>
        <tissue evidence="1">Muscle</tissue>
    </source>
</reference>
<protein>
    <submittedName>
        <fullName evidence="1">Uncharacterized protein</fullName>
    </submittedName>
</protein>
<keyword evidence="2" id="KW-1185">Reference proteome</keyword>
<accession>A0A5B7ID49</accession>
<gene>
    <name evidence="1" type="ORF">E2C01_074775</name>
</gene>
<dbReference type="Proteomes" id="UP000324222">
    <property type="component" value="Unassembled WGS sequence"/>
</dbReference>
<organism evidence="1 2">
    <name type="scientific">Portunus trituberculatus</name>
    <name type="common">Swimming crab</name>
    <name type="synonym">Neptunus trituberculatus</name>
    <dbReference type="NCBI Taxonomy" id="210409"/>
    <lineage>
        <taxon>Eukaryota</taxon>
        <taxon>Metazoa</taxon>
        <taxon>Ecdysozoa</taxon>
        <taxon>Arthropoda</taxon>
        <taxon>Crustacea</taxon>
        <taxon>Multicrustacea</taxon>
        <taxon>Malacostraca</taxon>
        <taxon>Eumalacostraca</taxon>
        <taxon>Eucarida</taxon>
        <taxon>Decapoda</taxon>
        <taxon>Pleocyemata</taxon>
        <taxon>Brachyura</taxon>
        <taxon>Eubrachyura</taxon>
        <taxon>Portunoidea</taxon>
        <taxon>Portunidae</taxon>
        <taxon>Portuninae</taxon>
        <taxon>Portunus</taxon>
    </lineage>
</organism>
<dbReference type="EMBL" id="VSRR010053361">
    <property type="protein sequence ID" value="MPC80203.1"/>
    <property type="molecule type" value="Genomic_DNA"/>
</dbReference>